<evidence type="ECO:0000256" key="1">
    <source>
        <dbReference type="SAM" id="Phobius"/>
    </source>
</evidence>
<dbReference type="InterPro" id="IPR036761">
    <property type="entry name" value="TTHA0802/YceI-like_sf"/>
</dbReference>
<organism evidence="3 4">
    <name type="scientific">Hyphomonas polymorpha PS728</name>
    <dbReference type="NCBI Taxonomy" id="1280954"/>
    <lineage>
        <taxon>Bacteria</taxon>
        <taxon>Pseudomonadati</taxon>
        <taxon>Pseudomonadota</taxon>
        <taxon>Alphaproteobacteria</taxon>
        <taxon>Hyphomonadales</taxon>
        <taxon>Hyphomonadaceae</taxon>
        <taxon>Hyphomonas</taxon>
    </lineage>
</organism>
<proteinExistence type="predicted"/>
<feature type="transmembrane region" description="Helical" evidence="1">
    <location>
        <begin position="20"/>
        <end position="39"/>
    </location>
</feature>
<dbReference type="PANTHER" id="PTHR34406">
    <property type="entry name" value="PROTEIN YCEI"/>
    <property type="match status" value="1"/>
</dbReference>
<dbReference type="STRING" id="1280954.HPO_02157"/>
<dbReference type="SMART" id="SM00867">
    <property type="entry name" value="YceI"/>
    <property type="match status" value="1"/>
</dbReference>
<dbReference type="EMBL" id="ARYM01000002">
    <property type="protein sequence ID" value="KDA00179.1"/>
    <property type="molecule type" value="Genomic_DNA"/>
</dbReference>
<evidence type="ECO:0000313" key="3">
    <source>
        <dbReference type="EMBL" id="KDA00179.1"/>
    </source>
</evidence>
<dbReference type="Gene3D" id="2.40.128.110">
    <property type="entry name" value="Lipid/polyisoprenoid-binding, YceI-like"/>
    <property type="match status" value="1"/>
</dbReference>
<dbReference type="eggNOG" id="COG2353">
    <property type="taxonomic scope" value="Bacteria"/>
</dbReference>
<name>A0A062VKJ2_9PROT</name>
<protein>
    <recommendedName>
        <fullName evidence="2">Lipid/polyisoprenoid-binding YceI-like domain-containing protein</fullName>
    </recommendedName>
</protein>
<dbReference type="RefSeq" id="WP_051612183.1">
    <property type="nucleotide sequence ID" value="NZ_ARYM01000002.1"/>
</dbReference>
<dbReference type="SUPFAM" id="SSF101874">
    <property type="entry name" value="YceI-like"/>
    <property type="match status" value="1"/>
</dbReference>
<evidence type="ECO:0000259" key="2">
    <source>
        <dbReference type="SMART" id="SM00867"/>
    </source>
</evidence>
<reference evidence="3 4" key="1">
    <citation type="journal article" date="2014" name="Antonie Van Leeuwenhoek">
        <title>Hyphomonas beringensis sp. nov. and Hyphomonas chukchiensis sp. nov., isolated from surface seawater of the Bering Sea and Chukchi Sea.</title>
        <authorList>
            <person name="Li C."/>
            <person name="Lai Q."/>
            <person name="Li G."/>
            <person name="Dong C."/>
            <person name="Wang J."/>
            <person name="Liao Y."/>
            <person name="Shao Z."/>
        </authorList>
    </citation>
    <scope>NUCLEOTIDE SEQUENCE [LARGE SCALE GENOMIC DNA]</scope>
    <source>
        <strain evidence="3 4">PS728</strain>
    </source>
</reference>
<feature type="domain" description="Lipid/polyisoprenoid-binding YceI-like" evidence="2">
    <location>
        <begin position="53"/>
        <end position="217"/>
    </location>
</feature>
<keyword evidence="1" id="KW-1133">Transmembrane helix</keyword>
<dbReference type="OrthoDB" id="9811006at2"/>
<dbReference type="PATRIC" id="fig|1280954.3.peg.442"/>
<comment type="caution">
    <text evidence="3">The sequence shown here is derived from an EMBL/GenBank/DDBJ whole genome shotgun (WGS) entry which is preliminary data.</text>
</comment>
<dbReference type="AlphaFoldDB" id="A0A062VKJ2"/>
<dbReference type="Pfam" id="PF04264">
    <property type="entry name" value="YceI"/>
    <property type="match status" value="1"/>
</dbReference>
<sequence length="222" mass="23533">MDRGDQGQLGRPILRAGASLALAVLFLAGCSSVAGALLAPKIDTAASRLTPGDFALDTKHAALVFRINHLGFSDYVGRFGRFEASLTGDAANPAGARIEAIIDIPSLDVANPDFAAELTGPAWFDAAAHPQAIFKSTIVHPTSETTAEITGNLTLKGVTRPITLTARLNGSAYDPLRQADVIGFSAEAEINRSDFGIDRFSGLLTDTVRIEIEAEFIRQRPD</sequence>
<dbReference type="PANTHER" id="PTHR34406:SF1">
    <property type="entry name" value="PROTEIN YCEI"/>
    <property type="match status" value="1"/>
</dbReference>
<dbReference type="PROSITE" id="PS51257">
    <property type="entry name" value="PROKAR_LIPOPROTEIN"/>
    <property type="match status" value="1"/>
</dbReference>
<accession>A0A062VKJ2</accession>
<dbReference type="Proteomes" id="UP000027100">
    <property type="component" value="Unassembled WGS sequence"/>
</dbReference>
<keyword evidence="1" id="KW-0472">Membrane</keyword>
<keyword evidence="1" id="KW-0812">Transmembrane</keyword>
<keyword evidence="4" id="KW-1185">Reference proteome</keyword>
<gene>
    <name evidence="3" type="ORF">HPO_02157</name>
</gene>
<dbReference type="InterPro" id="IPR007372">
    <property type="entry name" value="Lipid/polyisoprenoid-bd_YceI"/>
</dbReference>
<evidence type="ECO:0000313" key="4">
    <source>
        <dbReference type="Proteomes" id="UP000027100"/>
    </source>
</evidence>